<dbReference type="AlphaFoldDB" id="A0A037ZEL4"/>
<evidence type="ECO:0000313" key="2">
    <source>
        <dbReference type="Proteomes" id="UP000026249"/>
    </source>
</evidence>
<reference evidence="1 2" key="1">
    <citation type="submission" date="2014-03" db="EMBL/GenBank/DDBJ databases">
        <title>Draft Genome Sequence of Actibacterium mucosum KCTC 23349, a Marine Alphaproteobacterium with Complex Ionic Requirements Isolated from Mediterranean Seawater at Malvarrosa Beach, Valencia, Spain.</title>
        <authorList>
            <person name="Arahal D.R."/>
            <person name="Shao Z."/>
            <person name="Lai Q."/>
            <person name="Pujalte M.J."/>
        </authorList>
    </citation>
    <scope>NUCLEOTIDE SEQUENCE [LARGE SCALE GENOMIC DNA]</scope>
    <source>
        <strain evidence="1 2">KCTC 23349</strain>
    </source>
</reference>
<keyword evidence="2" id="KW-1185">Reference proteome</keyword>
<dbReference type="Proteomes" id="UP000026249">
    <property type="component" value="Unassembled WGS sequence"/>
</dbReference>
<name>A0A037ZEL4_9RHOB</name>
<comment type="caution">
    <text evidence="1">The sequence shown here is derived from an EMBL/GenBank/DDBJ whole genome shotgun (WGS) entry which is preliminary data.</text>
</comment>
<gene>
    <name evidence="1" type="ORF">ACMU_17910</name>
</gene>
<protein>
    <submittedName>
        <fullName evidence="1">Uncharacterized protein</fullName>
    </submittedName>
</protein>
<accession>A0A037ZEL4</accession>
<proteinExistence type="predicted"/>
<dbReference type="EMBL" id="JFKE01000007">
    <property type="protein sequence ID" value="KAJ54582.1"/>
    <property type="molecule type" value="Genomic_DNA"/>
</dbReference>
<organism evidence="1 2">
    <name type="scientific">Actibacterium mucosum KCTC 23349</name>
    <dbReference type="NCBI Taxonomy" id="1454373"/>
    <lineage>
        <taxon>Bacteria</taxon>
        <taxon>Pseudomonadati</taxon>
        <taxon>Pseudomonadota</taxon>
        <taxon>Alphaproteobacteria</taxon>
        <taxon>Rhodobacterales</taxon>
        <taxon>Roseobacteraceae</taxon>
        <taxon>Actibacterium</taxon>
    </lineage>
</organism>
<evidence type="ECO:0000313" key="1">
    <source>
        <dbReference type="EMBL" id="KAJ54582.1"/>
    </source>
</evidence>
<sequence>MPLAALALLAACDGYEPKAFVVNSEIDPNAPGFFSGSQGAVTVFDSTSAGTGTGLALGAANGGVTEERILLPDGRIKIRRIIVEEEIVKPGA</sequence>